<feature type="signal peptide" evidence="1">
    <location>
        <begin position="1"/>
        <end position="26"/>
    </location>
</feature>
<dbReference type="RefSeq" id="WP_129425798.1">
    <property type="nucleotide sequence ID" value="NZ_SDPW01000001.1"/>
</dbReference>
<name>A0A4Q2K505_9ACTN</name>
<dbReference type="NCBIfam" id="NF038353">
    <property type="entry name" value="FxLYD_dom"/>
    <property type="match status" value="1"/>
</dbReference>
<evidence type="ECO:0000256" key="1">
    <source>
        <dbReference type="SAM" id="SignalP"/>
    </source>
</evidence>
<keyword evidence="1" id="KW-0732">Signal</keyword>
<keyword evidence="3" id="KW-1185">Reference proteome</keyword>
<dbReference type="EMBL" id="SDPW01000001">
    <property type="protein sequence ID" value="RXZ54933.1"/>
    <property type="molecule type" value="Genomic_DNA"/>
</dbReference>
<reference evidence="2 3" key="1">
    <citation type="submission" date="2019-01" db="EMBL/GenBank/DDBJ databases">
        <title>Senegalimassilia sp. nov. KGMB04484 isolated human feces.</title>
        <authorList>
            <person name="Han K.-I."/>
            <person name="Kim J.-S."/>
            <person name="Lee K.C."/>
            <person name="Suh M.K."/>
            <person name="Eom M.K."/>
            <person name="Lee J.H."/>
            <person name="Park S.-H."/>
            <person name="Kang S.W."/>
            <person name="Park J.-E."/>
            <person name="Oh B.S."/>
            <person name="Yu S.Y."/>
            <person name="Choi S.-H."/>
            <person name="Lee D.H."/>
            <person name="Yoon H."/>
            <person name="Kim B.-Y."/>
            <person name="Lee J.H."/>
            <person name="Lee J.-S."/>
        </authorList>
    </citation>
    <scope>NUCLEOTIDE SEQUENCE [LARGE SCALE GENOMIC DNA]</scope>
    <source>
        <strain evidence="2 3">KGMB04484</strain>
    </source>
</reference>
<dbReference type="OrthoDB" id="3236405at2"/>
<protein>
    <recommendedName>
        <fullName evidence="4">Lipoprotein</fullName>
    </recommendedName>
</protein>
<evidence type="ECO:0000313" key="2">
    <source>
        <dbReference type="EMBL" id="RXZ54933.1"/>
    </source>
</evidence>
<evidence type="ECO:0000313" key="3">
    <source>
        <dbReference type="Proteomes" id="UP000293345"/>
    </source>
</evidence>
<gene>
    <name evidence="2" type="ORF">ET524_10905</name>
</gene>
<sequence length="266" mass="29705">MKKHVLIPLCTIIACALLLTGCTSQSPNQSEPQYADEAFIASLAKGYEARDTLVNQSPNAEKSVEYYEKIVDAELSQVEQYQTAQFKDSKLQENAIAYINALKDQRTAAGLYETDKDKCTQDWQKAYDKRTELLRLFVDDYGLTVSGSHQDSLNDLVSHGKKVTRENDEKAAVESLAASIVPEFTEQYSTYTGKATVTNNTGYDFDTISFKVELFDESNVKVETTGMYASHWLNGETIVLDCYTSVQEPPATVKVVADYYQVAESN</sequence>
<accession>A0A4Q2K505</accession>
<feature type="chain" id="PRO_5038968786" description="Lipoprotein" evidence="1">
    <location>
        <begin position="27"/>
        <end position="266"/>
    </location>
</feature>
<comment type="caution">
    <text evidence="2">The sequence shown here is derived from an EMBL/GenBank/DDBJ whole genome shotgun (WGS) entry which is preliminary data.</text>
</comment>
<organism evidence="2 3">
    <name type="scientific">Senegalimassilia faecalis</name>
    <dbReference type="NCBI Taxonomy" id="2509433"/>
    <lineage>
        <taxon>Bacteria</taxon>
        <taxon>Bacillati</taxon>
        <taxon>Actinomycetota</taxon>
        <taxon>Coriobacteriia</taxon>
        <taxon>Coriobacteriales</taxon>
        <taxon>Coriobacteriaceae</taxon>
        <taxon>Senegalimassilia</taxon>
    </lineage>
</organism>
<evidence type="ECO:0008006" key="4">
    <source>
        <dbReference type="Google" id="ProtNLM"/>
    </source>
</evidence>
<dbReference type="InterPro" id="IPR047676">
    <property type="entry name" value="FxLYD_dom"/>
</dbReference>
<dbReference type="PROSITE" id="PS51257">
    <property type="entry name" value="PROKAR_LIPOPROTEIN"/>
    <property type="match status" value="1"/>
</dbReference>
<proteinExistence type="predicted"/>
<dbReference type="Proteomes" id="UP000293345">
    <property type="component" value="Unassembled WGS sequence"/>
</dbReference>
<dbReference type="AlphaFoldDB" id="A0A4Q2K505"/>